<keyword evidence="4 10" id="KW-1003">Cell membrane</keyword>
<accession>A0ABW4I2B4</accession>
<dbReference type="PANTHER" id="PTHR38831">
    <property type="entry name" value="TYPE II SECRETION SYSTEM PROTEIN K"/>
    <property type="match status" value="1"/>
</dbReference>
<dbReference type="InterPro" id="IPR038072">
    <property type="entry name" value="GspK_central_sf"/>
</dbReference>
<protein>
    <recommendedName>
        <fullName evidence="10">Type II secretion system protein K</fullName>
    </recommendedName>
</protein>
<comment type="subcellular location">
    <subcellularLocation>
        <location evidence="1 10">Cell inner membrane</location>
    </subcellularLocation>
</comment>
<organism evidence="13 14">
    <name type="scientific">Sphingomonas tabacisoli</name>
    <dbReference type="NCBI Taxonomy" id="2249466"/>
    <lineage>
        <taxon>Bacteria</taxon>
        <taxon>Pseudomonadati</taxon>
        <taxon>Pseudomonadota</taxon>
        <taxon>Alphaproteobacteria</taxon>
        <taxon>Sphingomonadales</taxon>
        <taxon>Sphingomonadaceae</taxon>
        <taxon>Sphingomonas</taxon>
    </lineage>
</organism>
<dbReference type="Pfam" id="PF03934">
    <property type="entry name" value="T2SSK"/>
    <property type="match status" value="1"/>
</dbReference>
<keyword evidence="7" id="KW-0653">Protein transport</keyword>
<dbReference type="NCBIfam" id="NF037980">
    <property type="entry name" value="T2SS_GspK"/>
    <property type="match status" value="1"/>
</dbReference>
<keyword evidence="6" id="KW-0812">Transmembrane</keyword>
<dbReference type="Gene3D" id="3.30.1300.30">
    <property type="entry name" value="GSPII I/J protein-like"/>
    <property type="match status" value="1"/>
</dbReference>
<keyword evidence="5 10" id="KW-0997">Cell inner membrane</keyword>
<evidence type="ECO:0000256" key="4">
    <source>
        <dbReference type="ARBA" id="ARBA00022475"/>
    </source>
</evidence>
<evidence type="ECO:0000256" key="5">
    <source>
        <dbReference type="ARBA" id="ARBA00022519"/>
    </source>
</evidence>
<evidence type="ECO:0000256" key="8">
    <source>
        <dbReference type="ARBA" id="ARBA00022989"/>
    </source>
</evidence>
<reference evidence="14" key="1">
    <citation type="journal article" date="2019" name="Int. J. Syst. Evol. Microbiol.">
        <title>The Global Catalogue of Microorganisms (GCM) 10K type strain sequencing project: providing services to taxonomists for standard genome sequencing and annotation.</title>
        <authorList>
            <consortium name="The Broad Institute Genomics Platform"/>
            <consortium name="The Broad Institute Genome Sequencing Center for Infectious Disease"/>
            <person name="Wu L."/>
            <person name="Ma J."/>
        </authorList>
    </citation>
    <scope>NUCLEOTIDE SEQUENCE [LARGE SCALE GENOMIC DNA]</scope>
    <source>
        <strain evidence="14">CGMCC 1.16275</strain>
    </source>
</reference>
<comment type="caution">
    <text evidence="13">The sequence shown here is derived from an EMBL/GenBank/DDBJ whole genome shotgun (WGS) entry which is preliminary data.</text>
</comment>
<dbReference type="InterPro" id="IPR005628">
    <property type="entry name" value="GspK"/>
</dbReference>
<dbReference type="PIRSF" id="PIRSF002786">
    <property type="entry name" value="XcpX"/>
    <property type="match status" value="1"/>
</dbReference>
<dbReference type="InterPro" id="IPR049179">
    <property type="entry name" value="T2SSK_SAM-like_2nd"/>
</dbReference>
<dbReference type="InterPro" id="IPR049031">
    <property type="entry name" value="T2SSK_SAM-like_1st"/>
</dbReference>
<gene>
    <name evidence="13" type="primary">gspK</name>
    <name evidence="13" type="ORF">ACFSCW_07185</name>
</gene>
<keyword evidence="9 10" id="KW-0472">Membrane</keyword>
<sequence length="323" mass="34178">MRPGERGAALLTVLMLVSVMAVLSASALERLRLSTRVAANAGAIDQARAFALAAEQIAANRINALVEADPVRTPTGWAGRETALPLPGGIASAVVQDGGNCFNLNSVVGGQAAGPLMARPVGIAQFVALMQILGIGEGEARHVAVSLSDWIDSDNLMQPEGAEDAAYAGRETPYRTPNTLIADPSELRAVAGVTPEIYRKIRPWVCALPVTELSPINVNTLTPEQAPLISMLAPTIVSPARARALLAARPVAGWEGAYQFWQNFSAQGQVVPAEAQAQVGVRTRWFALKLKVRLGDSDVDETALIDATVPPARLVRRSWGETL</sequence>
<name>A0ABW4I2B4_9SPHN</name>
<evidence type="ECO:0000256" key="1">
    <source>
        <dbReference type="ARBA" id="ARBA00004533"/>
    </source>
</evidence>
<proteinExistence type="inferred from homology"/>
<evidence type="ECO:0000256" key="9">
    <source>
        <dbReference type="ARBA" id="ARBA00023136"/>
    </source>
</evidence>
<dbReference type="InterPro" id="IPR045584">
    <property type="entry name" value="Pilin-like"/>
</dbReference>
<evidence type="ECO:0000256" key="3">
    <source>
        <dbReference type="ARBA" id="ARBA00022448"/>
    </source>
</evidence>
<comment type="similarity">
    <text evidence="2 10">Belongs to the GSP K family.</text>
</comment>
<keyword evidence="3 10" id="KW-0813">Transport</keyword>
<dbReference type="Gene3D" id="1.10.40.60">
    <property type="entry name" value="EpsJ-like"/>
    <property type="match status" value="2"/>
</dbReference>
<dbReference type="SUPFAM" id="SSF158544">
    <property type="entry name" value="GspK insert domain-like"/>
    <property type="match status" value="2"/>
</dbReference>
<feature type="domain" description="T2SS protein K second SAM-like" evidence="11">
    <location>
        <begin position="216"/>
        <end position="281"/>
    </location>
</feature>
<keyword evidence="14" id="KW-1185">Reference proteome</keyword>
<dbReference type="SUPFAM" id="SSF54523">
    <property type="entry name" value="Pili subunits"/>
    <property type="match status" value="1"/>
</dbReference>
<evidence type="ECO:0000256" key="7">
    <source>
        <dbReference type="ARBA" id="ARBA00022927"/>
    </source>
</evidence>
<dbReference type="Proteomes" id="UP001597115">
    <property type="component" value="Unassembled WGS sequence"/>
</dbReference>
<keyword evidence="8" id="KW-1133">Transmembrane helix</keyword>
<evidence type="ECO:0000313" key="14">
    <source>
        <dbReference type="Proteomes" id="UP001597115"/>
    </source>
</evidence>
<evidence type="ECO:0000256" key="10">
    <source>
        <dbReference type="PIRNR" id="PIRNR002786"/>
    </source>
</evidence>
<evidence type="ECO:0000259" key="11">
    <source>
        <dbReference type="Pfam" id="PF03934"/>
    </source>
</evidence>
<dbReference type="RefSeq" id="WP_380888166.1">
    <property type="nucleotide sequence ID" value="NZ_JBHUDY010000001.1"/>
</dbReference>
<dbReference type="PANTHER" id="PTHR38831:SF1">
    <property type="entry name" value="TYPE II SECRETION SYSTEM PROTEIN K-RELATED"/>
    <property type="match status" value="1"/>
</dbReference>
<evidence type="ECO:0000259" key="12">
    <source>
        <dbReference type="Pfam" id="PF21687"/>
    </source>
</evidence>
<evidence type="ECO:0000256" key="6">
    <source>
        <dbReference type="ARBA" id="ARBA00022692"/>
    </source>
</evidence>
<dbReference type="Pfam" id="PF21687">
    <property type="entry name" value="T2SSK_1st"/>
    <property type="match status" value="1"/>
</dbReference>
<evidence type="ECO:0000256" key="2">
    <source>
        <dbReference type="ARBA" id="ARBA00007246"/>
    </source>
</evidence>
<feature type="domain" description="T2SS protein K first SAM-like" evidence="12">
    <location>
        <begin position="100"/>
        <end position="209"/>
    </location>
</feature>
<evidence type="ECO:0000313" key="13">
    <source>
        <dbReference type="EMBL" id="MFD1611581.1"/>
    </source>
</evidence>
<dbReference type="EMBL" id="JBHUDY010000001">
    <property type="protein sequence ID" value="MFD1611581.1"/>
    <property type="molecule type" value="Genomic_DNA"/>
</dbReference>